<dbReference type="EMBL" id="BAAANY010000057">
    <property type="protein sequence ID" value="GAA1723344.1"/>
    <property type="molecule type" value="Genomic_DNA"/>
</dbReference>
<dbReference type="RefSeq" id="WP_163567051.1">
    <property type="nucleotide sequence ID" value="NZ_BAAANY010000057.1"/>
</dbReference>
<keyword evidence="2" id="KW-1185">Reference proteome</keyword>
<proteinExistence type="predicted"/>
<protein>
    <submittedName>
        <fullName evidence="1">Uncharacterized protein</fullName>
    </submittedName>
</protein>
<name>A0ABP4VE38_9ACTN</name>
<organism evidence="1 2">
    <name type="scientific">Fodinicola feengrottensis</name>
    <dbReference type="NCBI Taxonomy" id="435914"/>
    <lineage>
        <taxon>Bacteria</taxon>
        <taxon>Bacillati</taxon>
        <taxon>Actinomycetota</taxon>
        <taxon>Actinomycetes</taxon>
        <taxon>Mycobacteriales</taxon>
        <taxon>Fodinicola</taxon>
    </lineage>
</organism>
<accession>A0ABP4VE38</accession>
<evidence type="ECO:0000313" key="2">
    <source>
        <dbReference type="Proteomes" id="UP001500618"/>
    </source>
</evidence>
<evidence type="ECO:0000313" key="1">
    <source>
        <dbReference type="EMBL" id="GAA1723344.1"/>
    </source>
</evidence>
<sequence>MRASLTVCAEVGDAIYQYALPSAPATLWSSSTPQATRAPMLLAGLVGLVTTALLRLSTG</sequence>
<dbReference type="Proteomes" id="UP001500618">
    <property type="component" value="Unassembled WGS sequence"/>
</dbReference>
<reference evidence="2" key="1">
    <citation type="journal article" date="2019" name="Int. J. Syst. Evol. Microbiol.">
        <title>The Global Catalogue of Microorganisms (GCM) 10K type strain sequencing project: providing services to taxonomists for standard genome sequencing and annotation.</title>
        <authorList>
            <consortium name="The Broad Institute Genomics Platform"/>
            <consortium name="The Broad Institute Genome Sequencing Center for Infectious Disease"/>
            <person name="Wu L."/>
            <person name="Ma J."/>
        </authorList>
    </citation>
    <scope>NUCLEOTIDE SEQUENCE [LARGE SCALE GENOMIC DNA]</scope>
    <source>
        <strain evidence="2">JCM 14718</strain>
    </source>
</reference>
<comment type="caution">
    <text evidence="1">The sequence shown here is derived from an EMBL/GenBank/DDBJ whole genome shotgun (WGS) entry which is preliminary data.</text>
</comment>
<gene>
    <name evidence="1" type="ORF">GCM10009765_84160</name>
</gene>